<feature type="transmembrane region" description="Helical" evidence="2">
    <location>
        <begin position="229"/>
        <end position="252"/>
    </location>
</feature>
<feature type="region of interest" description="Disordered" evidence="1">
    <location>
        <begin position="304"/>
        <end position="323"/>
    </location>
</feature>
<dbReference type="AlphaFoldDB" id="A0A182WME5"/>
<evidence type="ECO:0000256" key="1">
    <source>
        <dbReference type="SAM" id="MobiDB-lite"/>
    </source>
</evidence>
<evidence type="ECO:0000313" key="5">
    <source>
        <dbReference type="Proteomes" id="UP000075920"/>
    </source>
</evidence>
<dbReference type="EnsemblMetazoa" id="AMIN011577-RA">
    <property type="protein sequence ID" value="AMIN011577-PA"/>
    <property type="gene ID" value="AMIN011577"/>
</dbReference>
<protein>
    <recommendedName>
        <fullName evidence="6">Secreted mucin</fullName>
    </recommendedName>
</protein>
<accession>A0A182WME5</accession>
<feature type="compositionally biased region" description="Low complexity" evidence="1">
    <location>
        <begin position="263"/>
        <end position="274"/>
    </location>
</feature>
<feature type="chain" id="PRO_5008141691" description="Secreted mucin" evidence="3">
    <location>
        <begin position="19"/>
        <end position="365"/>
    </location>
</feature>
<sequence length="365" mass="40581">MVQYSIIVLLAAFCGAYGIGYEQHNFIRSELCYERRNALFSKIGSFWERKVRTLPDFATGAVFEQSWNSSSYKRYSECKFTLQPTIGHGLYLTIAELTMRRDAKGGCIDQVSVKQSNGKKTRFCYTPRDVPRSFSDAIYLKITIILDHSIPLTTVDDTLLVRMVATQNRECIDSRTDEELRCDPHVLHSCIHRSFMNDGTINCPNCIDEPSCDQKPVELFDANNLKEKIVITGFLSLLTTGFVFGLFFLCLYKSRQWVLSCSGSNSTSSNSTGNRVHVTRTGRSRTRQERGNVVAGVHSVELRGSSNDLRPSAPALEEKDLPPSYDALFPTTTVASSTSAGPTTVSAATSPTLPKANPDREIIPA</sequence>
<dbReference type="Proteomes" id="UP000075920">
    <property type="component" value="Unassembled WGS sequence"/>
</dbReference>
<evidence type="ECO:0000313" key="4">
    <source>
        <dbReference type="EnsemblMetazoa" id="AMIN011577-PA"/>
    </source>
</evidence>
<keyword evidence="3" id="KW-0732">Signal</keyword>
<evidence type="ECO:0000256" key="3">
    <source>
        <dbReference type="SAM" id="SignalP"/>
    </source>
</evidence>
<keyword evidence="2" id="KW-0472">Membrane</keyword>
<feature type="region of interest" description="Disordered" evidence="1">
    <location>
        <begin position="332"/>
        <end position="365"/>
    </location>
</feature>
<proteinExistence type="predicted"/>
<organism evidence="4 5">
    <name type="scientific">Anopheles minimus</name>
    <dbReference type="NCBI Taxonomy" id="112268"/>
    <lineage>
        <taxon>Eukaryota</taxon>
        <taxon>Metazoa</taxon>
        <taxon>Ecdysozoa</taxon>
        <taxon>Arthropoda</taxon>
        <taxon>Hexapoda</taxon>
        <taxon>Insecta</taxon>
        <taxon>Pterygota</taxon>
        <taxon>Neoptera</taxon>
        <taxon>Endopterygota</taxon>
        <taxon>Diptera</taxon>
        <taxon>Nematocera</taxon>
        <taxon>Culicoidea</taxon>
        <taxon>Culicidae</taxon>
        <taxon>Anophelinae</taxon>
        <taxon>Anopheles</taxon>
    </lineage>
</organism>
<dbReference type="VEuPathDB" id="VectorBase:AMIN011577"/>
<keyword evidence="2" id="KW-1133">Transmembrane helix</keyword>
<evidence type="ECO:0000256" key="2">
    <source>
        <dbReference type="SAM" id="Phobius"/>
    </source>
</evidence>
<feature type="signal peptide" evidence="3">
    <location>
        <begin position="1"/>
        <end position="18"/>
    </location>
</feature>
<feature type="compositionally biased region" description="Polar residues" evidence="1">
    <location>
        <begin position="332"/>
        <end position="352"/>
    </location>
</feature>
<feature type="region of interest" description="Disordered" evidence="1">
    <location>
        <begin position="263"/>
        <end position="291"/>
    </location>
</feature>
<reference evidence="4" key="2">
    <citation type="submission" date="2020-05" db="UniProtKB">
        <authorList>
            <consortium name="EnsemblMetazoa"/>
        </authorList>
    </citation>
    <scope>IDENTIFICATION</scope>
    <source>
        <strain evidence="4">MINIMUS1</strain>
    </source>
</reference>
<keyword evidence="2" id="KW-0812">Transmembrane</keyword>
<keyword evidence="5" id="KW-1185">Reference proteome</keyword>
<reference evidence="5" key="1">
    <citation type="submission" date="2013-03" db="EMBL/GenBank/DDBJ databases">
        <title>The Genome Sequence of Anopheles minimus MINIMUS1.</title>
        <authorList>
            <consortium name="The Broad Institute Genomics Platform"/>
            <person name="Neafsey D.E."/>
            <person name="Walton C."/>
            <person name="Walker B."/>
            <person name="Young S.K."/>
            <person name="Zeng Q."/>
            <person name="Gargeya S."/>
            <person name="Fitzgerald M."/>
            <person name="Haas B."/>
            <person name="Abouelleil A."/>
            <person name="Allen A.W."/>
            <person name="Alvarado L."/>
            <person name="Arachchi H.M."/>
            <person name="Berlin A.M."/>
            <person name="Chapman S.B."/>
            <person name="Gainer-Dewar J."/>
            <person name="Goldberg J."/>
            <person name="Griggs A."/>
            <person name="Gujja S."/>
            <person name="Hansen M."/>
            <person name="Howarth C."/>
            <person name="Imamovic A."/>
            <person name="Ireland A."/>
            <person name="Larimer J."/>
            <person name="McCowan C."/>
            <person name="Murphy C."/>
            <person name="Pearson M."/>
            <person name="Poon T.W."/>
            <person name="Priest M."/>
            <person name="Roberts A."/>
            <person name="Saif S."/>
            <person name="Shea T."/>
            <person name="Sisk P."/>
            <person name="Sykes S."/>
            <person name="Wortman J."/>
            <person name="Nusbaum C."/>
            <person name="Birren B."/>
        </authorList>
    </citation>
    <scope>NUCLEOTIDE SEQUENCE [LARGE SCALE GENOMIC DNA]</scope>
    <source>
        <strain evidence="5">MINIMUS1</strain>
    </source>
</reference>
<name>A0A182WME5_9DIPT</name>
<evidence type="ECO:0008006" key="6">
    <source>
        <dbReference type="Google" id="ProtNLM"/>
    </source>
</evidence>